<evidence type="ECO:0000256" key="6">
    <source>
        <dbReference type="ARBA" id="ARBA00034022"/>
    </source>
</evidence>
<dbReference type="InterPro" id="IPR002372">
    <property type="entry name" value="PQQ_rpt_dom"/>
</dbReference>
<dbReference type="PaxDb" id="4081-Solyc01g081060.2.1"/>
<keyword evidence="5" id="KW-1015">Disulfide bond</keyword>
<keyword evidence="10" id="KW-1185">Reference proteome</keyword>
<reference evidence="9" key="2">
    <citation type="submission" date="2019-01" db="UniProtKB">
        <authorList>
            <consortium name="EnsemblPlants"/>
        </authorList>
    </citation>
    <scope>IDENTIFICATION</scope>
    <source>
        <strain evidence="9">cv. Heinz 1706</strain>
    </source>
</reference>
<dbReference type="PANTHER" id="PTHR44394">
    <property type="entry name" value="BETA-ALANINE-ACTIVATING ENZYME"/>
    <property type="match status" value="1"/>
</dbReference>
<dbReference type="SUPFAM" id="SSF50998">
    <property type="entry name" value="Quinoprotein alcohol dehydrogenase-like"/>
    <property type="match status" value="1"/>
</dbReference>
<dbReference type="InParanoid" id="A0A3Q7F1X0"/>
<dbReference type="GO" id="GO:0009698">
    <property type="term" value="P:phenylpropanoid metabolic process"/>
    <property type="evidence" value="ECO:0007669"/>
    <property type="project" value="UniProtKB-KW"/>
</dbReference>
<evidence type="ECO:0000256" key="3">
    <source>
        <dbReference type="ARBA" id="ARBA00022679"/>
    </source>
</evidence>
<dbReference type="Gene3D" id="2.130.10.10">
    <property type="entry name" value="YVTN repeat-like/Quinoprotein amine dehydrogenase"/>
    <property type="match status" value="1"/>
</dbReference>
<reference evidence="9" key="1">
    <citation type="journal article" date="2012" name="Nature">
        <title>The tomato genome sequence provides insights into fleshy fruit evolution.</title>
        <authorList>
            <consortium name="Tomato Genome Consortium"/>
        </authorList>
    </citation>
    <scope>NUCLEOTIDE SEQUENCE [LARGE SCALE GENOMIC DNA]</scope>
    <source>
        <strain evidence="9">cv. Heinz 1706</strain>
    </source>
</reference>
<dbReference type="PROSITE" id="PS51762">
    <property type="entry name" value="GH16_2"/>
    <property type="match status" value="1"/>
</dbReference>
<dbReference type="Pfam" id="PF13193">
    <property type="entry name" value="AMP-binding_C"/>
    <property type="match status" value="1"/>
</dbReference>
<dbReference type="SUPFAM" id="SSF56801">
    <property type="entry name" value="Acetyl-CoA synthetase-like"/>
    <property type="match status" value="1"/>
</dbReference>
<evidence type="ECO:0000256" key="5">
    <source>
        <dbReference type="ARBA" id="ARBA00023157"/>
    </source>
</evidence>
<dbReference type="InterPro" id="IPR025110">
    <property type="entry name" value="AMP-bd_C"/>
</dbReference>
<dbReference type="InterPro" id="IPR036736">
    <property type="entry name" value="ACP-like_sf"/>
</dbReference>
<proteinExistence type="predicted"/>
<dbReference type="Pfam" id="PF13570">
    <property type="entry name" value="Beta-prop_ACSF4"/>
    <property type="match status" value="1"/>
</dbReference>
<dbReference type="Gene3D" id="3.30.300.30">
    <property type="match status" value="1"/>
</dbReference>
<dbReference type="Gramene" id="Solyc01g081050.3.1">
    <property type="protein sequence ID" value="Solyc01g081050.3.1"/>
    <property type="gene ID" value="Solyc01g081050.3"/>
</dbReference>
<dbReference type="PROSITE" id="PS00455">
    <property type="entry name" value="AMP_BINDING"/>
    <property type="match status" value="1"/>
</dbReference>
<protein>
    <recommendedName>
        <fullName evidence="2">xyloglucan:xyloglucosyl transferase</fullName>
        <ecNumber evidence="2">2.4.1.207</ecNumber>
    </recommendedName>
</protein>
<dbReference type="InterPro" id="IPR016455">
    <property type="entry name" value="XTH"/>
</dbReference>
<evidence type="ECO:0000313" key="9">
    <source>
        <dbReference type="EnsemblPlants" id="Solyc01g081050.3.1"/>
    </source>
</evidence>
<name>A0A3Q7F1X0_SOLLC</name>
<dbReference type="Pfam" id="PF06955">
    <property type="entry name" value="XET_C"/>
    <property type="match status" value="1"/>
</dbReference>
<feature type="region of interest" description="Disordered" evidence="7">
    <location>
        <begin position="1458"/>
        <end position="1484"/>
    </location>
</feature>
<dbReference type="InterPro" id="IPR045851">
    <property type="entry name" value="AMP-bd_C_sf"/>
</dbReference>
<dbReference type="InterPro" id="IPR020845">
    <property type="entry name" value="AMP-binding_CS"/>
</dbReference>
<keyword evidence="3" id="KW-0808">Transferase</keyword>
<dbReference type="CDD" id="cd02176">
    <property type="entry name" value="GH16_XET"/>
    <property type="match status" value="1"/>
</dbReference>
<organism evidence="9">
    <name type="scientific">Solanum lycopersicum</name>
    <name type="common">Tomato</name>
    <name type="synonym">Lycopersicon esculentum</name>
    <dbReference type="NCBI Taxonomy" id="4081"/>
    <lineage>
        <taxon>Eukaryota</taxon>
        <taxon>Viridiplantae</taxon>
        <taxon>Streptophyta</taxon>
        <taxon>Embryophyta</taxon>
        <taxon>Tracheophyta</taxon>
        <taxon>Spermatophyta</taxon>
        <taxon>Magnoliopsida</taxon>
        <taxon>eudicotyledons</taxon>
        <taxon>Gunneridae</taxon>
        <taxon>Pentapetalae</taxon>
        <taxon>asterids</taxon>
        <taxon>lamiids</taxon>
        <taxon>Solanales</taxon>
        <taxon>Solanaceae</taxon>
        <taxon>Solanoideae</taxon>
        <taxon>Solaneae</taxon>
        <taxon>Solanum</taxon>
        <taxon>Solanum subgen. Lycopersicon</taxon>
    </lineage>
</organism>
<dbReference type="Pfam" id="PF00722">
    <property type="entry name" value="Glyco_hydro_16"/>
    <property type="match status" value="1"/>
</dbReference>
<evidence type="ECO:0000256" key="2">
    <source>
        <dbReference type="ARBA" id="ARBA00012152"/>
    </source>
</evidence>
<dbReference type="InterPro" id="IPR010713">
    <property type="entry name" value="XET_C"/>
</dbReference>
<evidence type="ECO:0000313" key="10">
    <source>
        <dbReference type="Proteomes" id="UP000004994"/>
    </source>
</evidence>
<dbReference type="InterPro" id="IPR011047">
    <property type="entry name" value="Quinoprotein_ADH-like_sf"/>
</dbReference>
<dbReference type="Proteomes" id="UP000004994">
    <property type="component" value="Chromosome 1"/>
</dbReference>
<dbReference type="GO" id="GO:0016762">
    <property type="term" value="F:xyloglucan:xyloglucosyl transferase activity"/>
    <property type="evidence" value="ECO:0007669"/>
    <property type="project" value="UniProtKB-EC"/>
</dbReference>
<dbReference type="GO" id="GO:0042546">
    <property type="term" value="P:cell wall biogenesis"/>
    <property type="evidence" value="ECO:0007669"/>
    <property type="project" value="InterPro"/>
</dbReference>
<dbReference type="EnsemblPlants" id="Solyc01g081050.3.1">
    <property type="protein sequence ID" value="Solyc01g081050.3.1"/>
    <property type="gene ID" value="Solyc01g081050.3"/>
</dbReference>
<dbReference type="Gene3D" id="2.60.120.200">
    <property type="match status" value="1"/>
</dbReference>
<evidence type="ECO:0000256" key="7">
    <source>
        <dbReference type="SAM" id="MobiDB-lite"/>
    </source>
</evidence>
<dbReference type="GO" id="GO:0010411">
    <property type="term" value="P:xyloglucan metabolic process"/>
    <property type="evidence" value="ECO:0007669"/>
    <property type="project" value="InterPro"/>
</dbReference>
<dbReference type="InterPro" id="IPR015943">
    <property type="entry name" value="WD40/YVTN_repeat-like_dom_sf"/>
</dbReference>
<dbReference type="OMA" id="NKTDSCN"/>
<dbReference type="UniPathway" id="UPA00372">
    <property type="reaction ID" value="UER00547"/>
</dbReference>
<accession>A0A3Q7F1X0</accession>
<dbReference type="InterPro" id="IPR052091">
    <property type="entry name" value="Beta-ala_Activ/Resist"/>
</dbReference>
<dbReference type="EC" id="2.4.1.207" evidence="2"/>
<feature type="compositionally biased region" description="Basic residues" evidence="7">
    <location>
        <begin position="1458"/>
        <end position="1467"/>
    </location>
</feature>
<dbReference type="GO" id="GO:0048046">
    <property type="term" value="C:apoplast"/>
    <property type="evidence" value="ECO:0007669"/>
    <property type="project" value="InterPro"/>
</dbReference>
<dbReference type="STRING" id="4081.A0A3Q7F1X0"/>
<evidence type="ECO:0000259" key="8">
    <source>
        <dbReference type="PROSITE" id="PS51762"/>
    </source>
</evidence>
<dbReference type="InterPro" id="IPR000757">
    <property type="entry name" value="Beta-glucanase-like"/>
</dbReference>
<dbReference type="SUPFAM" id="SSF49899">
    <property type="entry name" value="Concanavalin A-like lectins/glucanases"/>
    <property type="match status" value="1"/>
</dbReference>
<dbReference type="Pfam" id="PF00501">
    <property type="entry name" value="AMP-binding"/>
    <property type="match status" value="1"/>
</dbReference>
<feature type="domain" description="GH16" evidence="8">
    <location>
        <begin position="1147"/>
        <end position="1366"/>
    </location>
</feature>
<comment type="pathway">
    <text evidence="1">Phytoalexin biosynthesis; 3,4',5-trihydroxystilbene biosynthesis; 3,4',5-trihydroxystilbene from trans-4-coumarate: step 1/2.</text>
</comment>
<sequence length="1484" mass="167140">MVLHKKLSTCCISHEFYKVATNNPNKIAVIQACGGLKIAKEFRLSCSENGDQDNREKFQEFVSSKMKSVNPPIYEGDQCFTFSEILSAVDSLSSRLRCILDGGDDPNLINSSAVVNIHQTANDCSSKDQLLLGSSDRGLEQYTQFHKTYIPRVVGIYMEPSVEYIVSVLSVLRCGEAFMPLDPSWPNERILSVISSSKADLIVGYKSSVDRPCHQLDKLRWLIHKGSYPLFYMSIENVMRKKSDSSLAWPCESERLRSFCYLMYTSGSTGIPKGVCGTEVGLLNRFLWMQGSFPFQKEEILLFKTSISFIDHLQEFLGAILANCTLIIPPFNQLKDNIFLVVNLSQEYSISRLVAVPSFIRAILPALHSMHYPTAQISLKLLVLSGEIFDISLWKMLVKLLPETTVLNIYGSTEVSGDCTYFDCKWLPTMLEQDALDSVPIGIPIDNCEVVLIGENSLDEGEICVSGSCVASGYFIHPSILSLDNVELHQEITDGKKDENEVYFRTGDFSRKLSDGNLVYIGRRDRTVKICGHRIALEEVESILREHQEVADSAVVSRCVQGDILFLEAYLLLKQKENNLEVFKSTIRCWMASKLPPTMIPARFYFVESFPRSSSGKVDYKMLATFAASEAGNRIAIEETQDIDLVNVIQKTFADALMVVDKISLDDDFFEIGGNSLLAAHVSYNLGINMKDLYAFPTPLKLQKAIQLKKVSSSRELRADALVGVNSQEQEKSKLPSNKSWMPGADNSTALSLTSDYPVKRLKTDSDLYIDSNDANGRDMNNSTSSQVSCSYSRCNKIRHDAGCEGYNCHSMLSWEVPRDKRGFMREQWMVNMESCVDASPLVVFKERSVYLLIGAHSHKFYCIDATSGLVLWEIKLQGRVESSAAILDDFSQVIVGCYDGNIYFLNFSNGIPCWNFQTHGEVKSQPVIDKKRHLVWCGSHDHNLYALDYENHCCAYKIQCGGSIFGSPALDEVQEKLYVASTSGRVTALFVGAPPFGQLWVQEFGVPIFGSLSVNPPSGNAHESIIIVAYCPRKNQKMSNTFSFIAKSSSASRPALIMTLFTDCRIHPMLTGHSPYQLCTISGRSSFSVFKEKGDLFWKHDVGHPITSSAYVDEHLLLACPDSSLSQRLVCVCSSSGSVHVLQVSLNFDGENQPCDMVREFARAFNDVSTIPFNKGFSHLFGDGNILHANDDNSLQLHLNQNTGSGFKSSDLYNHGFFSAKIKLPSDYTAGIVVAFYTTNQDVFKKTHDELDFEFLGNIKGKAWRFQTNMYGNGSTHRGREERYTLWFDPSKEFHRYSILWTNKNIIFYIDDVPIREIVRNDAMGGDYPSKPMGLYATIWDASDWATSGGKYKTNYKYAPFIAEFTDLVLNGCAMDPLEQVVNPSLCDEKDVELQKSDFSRITSRQRMSMKRFRAKYMYYSYCYDSLRYSVPPPECEIDPVEQQHFKETGRLKFINKHHGHRHPKKTKSEVLDARKYGNEDEE</sequence>
<comment type="catalytic activity">
    <reaction evidence="6">
        <text>breaks a beta-(1-&gt;4) bond in the backbone of a xyloglucan and transfers the xyloglucanyl segment on to O-4 of the non-reducing terminal glucose residue of an acceptor, which can be a xyloglucan or an oligosaccharide of xyloglucan.</text>
        <dbReference type="EC" id="2.4.1.207"/>
    </reaction>
</comment>
<dbReference type="InterPro" id="IPR000873">
    <property type="entry name" value="AMP-dep_synth/lig_dom"/>
</dbReference>
<dbReference type="Gene3D" id="3.40.50.12780">
    <property type="entry name" value="N-terminal domain of ligase-like"/>
    <property type="match status" value="1"/>
</dbReference>
<dbReference type="CDD" id="cd05930">
    <property type="entry name" value="A_NRPS"/>
    <property type="match status" value="1"/>
</dbReference>
<dbReference type="GO" id="GO:0043041">
    <property type="term" value="P:amino acid activation for nonribosomal peptide biosynthetic process"/>
    <property type="evidence" value="ECO:0000318"/>
    <property type="project" value="GO_Central"/>
</dbReference>
<dbReference type="FunCoup" id="A0A3Q7F1X0">
    <property type="interactions" value="2443"/>
</dbReference>
<keyword evidence="4" id="KW-0587">Phenylpropanoid metabolism</keyword>
<dbReference type="Gene3D" id="1.10.1200.10">
    <property type="entry name" value="ACP-like"/>
    <property type="match status" value="1"/>
</dbReference>
<dbReference type="InterPro" id="IPR013320">
    <property type="entry name" value="ConA-like_dom_sf"/>
</dbReference>
<feature type="compositionally biased region" description="Basic and acidic residues" evidence="7">
    <location>
        <begin position="1468"/>
        <end position="1484"/>
    </location>
</feature>
<dbReference type="InterPro" id="IPR042099">
    <property type="entry name" value="ANL_N_sf"/>
</dbReference>
<dbReference type="PANTHER" id="PTHR44394:SF1">
    <property type="entry name" value="BETA-ALANINE-ACTIVATING ENZYME"/>
    <property type="match status" value="1"/>
</dbReference>
<dbReference type="GO" id="GO:0004553">
    <property type="term" value="F:hydrolase activity, hydrolyzing O-glycosyl compounds"/>
    <property type="evidence" value="ECO:0007669"/>
    <property type="project" value="InterPro"/>
</dbReference>
<evidence type="ECO:0000256" key="4">
    <source>
        <dbReference type="ARBA" id="ARBA00023051"/>
    </source>
</evidence>
<evidence type="ECO:0000256" key="1">
    <source>
        <dbReference type="ARBA" id="ARBA00004930"/>
    </source>
</evidence>
<dbReference type="SUPFAM" id="SSF47336">
    <property type="entry name" value="ACP-like"/>
    <property type="match status" value="1"/>
</dbReference>